<comment type="caution">
    <text evidence="1">The sequence shown here is derived from an EMBL/GenBank/DDBJ whole genome shotgun (WGS) entry which is preliminary data.</text>
</comment>
<reference evidence="2" key="1">
    <citation type="journal article" date="2019" name="Int. J. Syst. Evol. Microbiol.">
        <title>The Global Catalogue of Microorganisms (GCM) 10K type strain sequencing project: providing services to taxonomists for standard genome sequencing and annotation.</title>
        <authorList>
            <consortium name="The Broad Institute Genomics Platform"/>
            <consortium name="The Broad Institute Genome Sequencing Center for Infectious Disease"/>
            <person name="Wu L."/>
            <person name="Ma J."/>
        </authorList>
    </citation>
    <scope>NUCLEOTIDE SEQUENCE [LARGE SCALE GENOMIC DNA]</scope>
    <source>
        <strain evidence="2">KCTC 62195</strain>
    </source>
</reference>
<name>A0ABV7AZP9_9GAMM</name>
<keyword evidence="2" id="KW-1185">Reference proteome</keyword>
<organism evidence="1 2">
    <name type="scientific">Azotobacter bryophylli</name>
    <dbReference type="NCBI Taxonomy" id="1986537"/>
    <lineage>
        <taxon>Bacteria</taxon>
        <taxon>Pseudomonadati</taxon>
        <taxon>Pseudomonadota</taxon>
        <taxon>Gammaproteobacteria</taxon>
        <taxon>Pseudomonadales</taxon>
        <taxon>Pseudomonadaceae</taxon>
        <taxon>Azotobacter</taxon>
    </lineage>
</organism>
<sequence>MSYGMRLFDGAGAAILDTSSFTYQVIFTTVVDFRSATGNETRTYSIPDFDPAKCCAVMLPIDDYTVDYGDYWNSCPYIKQSELTAGSIKVYNYRPEYNDGMFTKTRVTLMVLRFA</sequence>
<evidence type="ECO:0000313" key="1">
    <source>
        <dbReference type="EMBL" id="MFC2974701.1"/>
    </source>
</evidence>
<dbReference type="EMBL" id="JBHRSJ010000036">
    <property type="protein sequence ID" value="MFC2974701.1"/>
    <property type="molecule type" value="Genomic_DNA"/>
</dbReference>
<proteinExistence type="predicted"/>
<evidence type="ECO:0000313" key="2">
    <source>
        <dbReference type="Proteomes" id="UP001595457"/>
    </source>
</evidence>
<gene>
    <name evidence="1" type="ORF">ACFOJE_21140</name>
</gene>
<dbReference type="Proteomes" id="UP001595457">
    <property type="component" value="Unassembled WGS sequence"/>
</dbReference>
<protein>
    <submittedName>
        <fullName evidence="1">Uncharacterized protein</fullName>
    </submittedName>
</protein>
<accession>A0ABV7AZP9</accession>